<dbReference type="Gene3D" id="1.10.220.150">
    <property type="entry name" value="Arf GTPase activating protein"/>
    <property type="match status" value="1"/>
</dbReference>
<evidence type="ECO:0000256" key="2">
    <source>
        <dbReference type="ARBA" id="ARBA00022723"/>
    </source>
</evidence>
<dbReference type="EMBL" id="CAEFZW010000001">
    <property type="protein sequence ID" value="CAB4252047.1"/>
    <property type="molecule type" value="Genomic_DNA"/>
</dbReference>
<feature type="compositionally biased region" description="Low complexity" evidence="6">
    <location>
        <begin position="202"/>
        <end position="236"/>
    </location>
</feature>
<dbReference type="GO" id="GO:0006888">
    <property type="term" value="P:endoplasmic reticulum to Golgi vesicle-mediated transport"/>
    <property type="evidence" value="ECO:0007669"/>
    <property type="project" value="TreeGrafter"/>
</dbReference>
<dbReference type="SUPFAM" id="SSF57863">
    <property type="entry name" value="ArfGap/RecO-like zinc finger"/>
    <property type="match status" value="1"/>
</dbReference>
<keyword evidence="4" id="KW-0862">Zinc</keyword>
<dbReference type="FunFam" id="1.10.220.150:FF:000009">
    <property type="entry name" value="stromal membrane-associated protein 1 isoform X1"/>
    <property type="match status" value="1"/>
</dbReference>
<accession>A0A8H2VB58</accession>
<dbReference type="GO" id="GO:0008270">
    <property type="term" value="F:zinc ion binding"/>
    <property type="evidence" value="ECO:0007669"/>
    <property type="project" value="UniProtKB-KW"/>
</dbReference>
<dbReference type="Proteomes" id="UP000644660">
    <property type="component" value="Unassembled WGS sequence"/>
</dbReference>
<reference evidence="8 9" key="1">
    <citation type="submission" date="2020-05" db="EMBL/GenBank/DDBJ databases">
        <authorList>
            <person name="Casaregola S."/>
            <person name="Devillers H."/>
            <person name="Grondin C."/>
        </authorList>
    </citation>
    <scope>NUCLEOTIDE SEQUENCE [LARGE SCALE GENOMIC DNA]</scope>
    <source>
        <strain evidence="8 9">CLIB 1767</strain>
    </source>
</reference>
<dbReference type="GeneID" id="64855166"/>
<dbReference type="GO" id="GO:0006891">
    <property type="term" value="P:intra-Golgi vesicle-mediated transport"/>
    <property type="evidence" value="ECO:0007669"/>
    <property type="project" value="TreeGrafter"/>
</dbReference>
<evidence type="ECO:0000256" key="5">
    <source>
        <dbReference type="PROSITE-ProRule" id="PRU00288"/>
    </source>
</evidence>
<dbReference type="PANTHER" id="PTHR45705:SF1">
    <property type="entry name" value="FI20236P1"/>
    <property type="match status" value="1"/>
</dbReference>
<keyword evidence="9" id="KW-1185">Reference proteome</keyword>
<comment type="caution">
    <text evidence="8">The sequence shown here is derived from an EMBL/GenBank/DDBJ whole genome shotgun (WGS) entry which is preliminary data.</text>
</comment>
<feature type="region of interest" description="Disordered" evidence="6">
    <location>
        <begin position="202"/>
        <end position="241"/>
    </location>
</feature>
<dbReference type="InterPro" id="IPR001164">
    <property type="entry name" value="ArfGAP_dom"/>
</dbReference>
<feature type="compositionally biased region" description="Low complexity" evidence="6">
    <location>
        <begin position="144"/>
        <end position="165"/>
    </location>
</feature>
<evidence type="ECO:0000313" key="9">
    <source>
        <dbReference type="Proteomes" id="UP000644660"/>
    </source>
</evidence>
<gene>
    <name evidence="8" type="ORF">KABA2_01S04796</name>
</gene>
<dbReference type="PROSITE" id="PS50115">
    <property type="entry name" value="ARFGAP"/>
    <property type="match status" value="1"/>
</dbReference>
<evidence type="ECO:0000259" key="7">
    <source>
        <dbReference type="PROSITE" id="PS50115"/>
    </source>
</evidence>
<sequence length="326" mass="35665">MTTAIPVKKAIGALLRDPGNSICADCKSQSHPRWASWSLGVFICIRCAGVHRSLGTHVSKVKSVDLDTWKEEHLRMLIRMQNNDIANLYYECRLSDEIKSNLKQSLLDTNKLQTFIRAKYEAKKWIGDSIPNKKDLSLMKENLLDNNNNNNNNNNGGSNSSSVSSLNVAPISNDLLNDSMNKLNISNSSKNNSLVNLEKLSSSISNGSTSNNNTSNTASSNTTTTTNTNTNINANSKLNQRPDLKKSILSLYSKSNTNVRNPANIASNNNNNNTSLSGISSLASSTTKLNNNNSSSTWSSTINNNNNNSNSALSLDDNELFKNVWS</sequence>
<evidence type="ECO:0000256" key="4">
    <source>
        <dbReference type="ARBA" id="ARBA00022833"/>
    </source>
</evidence>
<name>A0A8H2VB58_9SACH</name>
<keyword evidence="1" id="KW-0343">GTPase activation</keyword>
<dbReference type="GO" id="GO:0005096">
    <property type="term" value="F:GTPase activator activity"/>
    <property type="evidence" value="ECO:0007669"/>
    <property type="project" value="UniProtKB-KW"/>
</dbReference>
<feature type="region of interest" description="Disordered" evidence="6">
    <location>
        <begin position="143"/>
        <end position="165"/>
    </location>
</feature>
<evidence type="ECO:0000256" key="1">
    <source>
        <dbReference type="ARBA" id="ARBA00022468"/>
    </source>
</evidence>
<dbReference type="InterPro" id="IPR038508">
    <property type="entry name" value="ArfGAP_dom_sf"/>
</dbReference>
<protein>
    <submittedName>
        <fullName evidence="8">Similar to Saccharomyces cerevisiae YIL044C AGE2 ADP-ribosylation factor (ARF) GTPase activating protein (GAP) effector, involved in Trans-Golgi- Network (TGN) transport</fullName>
    </submittedName>
</protein>
<evidence type="ECO:0000313" key="8">
    <source>
        <dbReference type="EMBL" id="CAB4252047.1"/>
    </source>
</evidence>
<evidence type="ECO:0000256" key="6">
    <source>
        <dbReference type="SAM" id="MobiDB-lite"/>
    </source>
</evidence>
<feature type="domain" description="Arf-GAP" evidence="7">
    <location>
        <begin position="8"/>
        <end position="136"/>
    </location>
</feature>
<organism evidence="8 9">
    <name type="scientific">Maudiozyma barnettii</name>
    <dbReference type="NCBI Taxonomy" id="61262"/>
    <lineage>
        <taxon>Eukaryota</taxon>
        <taxon>Fungi</taxon>
        <taxon>Dikarya</taxon>
        <taxon>Ascomycota</taxon>
        <taxon>Saccharomycotina</taxon>
        <taxon>Saccharomycetes</taxon>
        <taxon>Saccharomycetales</taxon>
        <taxon>Saccharomycetaceae</taxon>
        <taxon>Maudiozyma</taxon>
    </lineage>
</organism>
<keyword evidence="2" id="KW-0479">Metal-binding</keyword>
<dbReference type="Pfam" id="PF01412">
    <property type="entry name" value="ArfGap"/>
    <property type="match status" value="1"/>
</dbReference>
<dbReference type="GO" id="GO:0005737">
    <property type="term" value="C:cytoplasm"/>
    <property type="evidence" value="ECO:0007669"/>
    <property type="project" value="TreeGrafter"/>
</dbReference>
<dbReference type="PANTHER" id="PTHR45705">
    <property type="entry name" value="FI20236P1"/>
    <property type="match status" value="1"/>
</dbReference>
<dbReference type="InterPro" id="IPR037278">
    <property type="entry name" value="ARFGAP/RecO"/>
</dbReference>
<dbReference type="SMART" id="SM00105">
    <property type="entry name" value="ArfGap"/>
    <property type="match status" value="1"/>
</dbReference>
<dbReference type="RefSeq" id="XP_041404086.1">
    <property type="nucleotide sequence ID" value="XM_041548152.1"/>
</dbReference>
<dbReference type="AlphaFoldDB" id="A0A8H2VB58"/>
<evidence type="ECO:0000256" key="3">
    <source>
        <dbReference type="ARBA" id="ARBA00022771"/>
    </source>
</evidence>
<keyword evidence="3 5" id="KW-0863">Zinc-finger</keyword>
<dbReference type="PRINTS" id="PR00405">
    <property type="entry name" value="REVINTRACTNG"/>
</dbReference>
<proteinExistence type="predicted"/>
<dbReference type="InterPro" id="IPR051718">
    <property type="entry name" value="ARF_GTPase-activating"/>
</dbReference>